<organism evidence="1 2">
    <name type="scientific">Kroppenstedtia eburnea</name>
    <dbReference type="NCBI Taxonomy" id="714067"/>
    <lineage>
        <taxon>Bacteria</taxon>
        <taxon>Bacillati</taxon>
        <taxon>Bacillota</taxon>
        <taxon>Bacilli</taxon>
        <taxon>Bacillales</taxon>
        <taxon>Thermoactinomycetaceae</taxon>
        <taxon>Kroppenstedtia</taxon>
    </lineage>
</organism>
<gene>
    <name evidence="1" type="ORF">SAMN05421790_103260</name>
</gene>
<keyword evidence="2" id="KW-1185">Reference proteome</keyword>
<dbReference type="Gene3D" id="3.30.70.100">
    <property type="match status" value="1"/>
</dbReference>
<sequence length="69" mass="7769">MTRETIRIRKGTGPKDTDKLHHALGRVWGVRAVDINEPVGEVILTFDEKAASLQDFHQAIRESGWEVEG</sequence>
<dbReference type="Proteomes" id="UP000186795">
    <property type="component" value="Unassembled WGS sequence"/>
</dbReference>
<name>A0A1N7KTH8_9BACL</name>
<dbReference type="GO" id="GO:0046872">
    <property type="term" value="F:metal ion binding"/>
    <property type="evidence" value="ECO:0007669"/>
    <property type="project" value="InterPro"/>
</dbReference>
<protein>
    <recommendedName>
        <fullName evidence="3">Copper chaperone CopZ</fullName>
    </recommendedName>
</protein>
<dbReference type="InterPro" id="IPR036163">
    <property type="entry name" value="HMA_dom_sf"/>
</dbReference>
<evidence type="ECO:0000313" key="2">
    <source>
        <dbReference type="Proteomes" id="UP000186795"/>
    </source>
</evidence>
<dbReference type="SUPFAM" id="SSF55008">
    <property type="entry name" value="HMA, heavy metal-associated domain"/>
    <property type="match status" value="1"/>
</dbReference>
<dbReference type="AlphaFoldDB" id="A0A1N7KTH8"/>
<accession>A0A1N7KTH8</accession>
<dbReference type="EMBL" id="FTOD01000003">
    <property type="protein sequence ID" value="SIS64899.1"/>
    <property type="molecule type" value="Genomic_DNA"/>
</dbReference>
<evidence type="ECO:0000313" key="1">
    <source>
        <dbReference type="EMBL" id="SIS64899.1"/>
    </source>
</evidence>
<reference evidence="2" key="1">
    <citation type="submission" date="2017-01" db="EMBL/GenBank/DDBJ databases">
        <authorList>
            <person name="Varghese N."/>
            <person name="Submissions S."/>
        </authorList>
    </citation>
    <scope>NUCLEOTIDE SEQUENCE [LARGE SCALE GENOMIC DNA]</scope>
    <source>
        <strain evidence="2">DSM 45196</strain>
    </source>
</reference>
<dbReference type="OrthoDB" id="2884671at2"/>
<evidence type="ECO:0008006" key="3">
    <source>
        <dbReference type="Google" id="ProtNLM"/>
    </source>
</evidence>
<proteinExistence type="predicted"/>
<dbReference type="RefSeq" id="WP_009709534.1">
    <property type="nucleotide sequence ID" value="NZ_CP048103.1"/>
</dbReference>